<dbReference type="KEGG" id="psuu:Psuf_035240"/>
<dbReference type="InterPro" id="IPR026367">
    <property type="entry name" value="FxsC_C"/>
</dbReference>
<name>A0A6F8YJT1_9ACTN</name>
<dbReference type="NCBIfam" id="TIGR04276">
    <property type="entry name" value="FxsC_Cterm"/>
    <property type="match status" value="1"/>
</dbReference>
<keyword evidence="2" id="KW-1185">Reference proteome</keyword>
<dbReference type="EMBL" id="AP022871">
    <property type="protein sequence ID" value="BCB86211.1"/>
    <property type="molecule type" value="Genomic_DNA"/>
</dbReference>
<sequence>MSLTNPVRDAYFYLSHARSPSMLIDHWVQGFYEDLFEAVESLAGRNASLDIGFGDFKEPGAERDAEIDRAVGAARVFVPLYSPEYADSPPRDREVFLDRLRTAADGKTGNVQPVLWVPLPDGRPFPDLTGALDLASDLPEYSAYGLSAMCRLKAHAGNYRTVVRRLAERIVETAELSVPVTGSSRPPVEFQTPPPAAISFVVAVVAPTESRLPPGRPAAYYGVRSTSWHPFRNRQELSVADYAALVARRLMMPTRVVDFASSDNRLETSPGLILVDPWVLAHDEGRAIVRAAFEALRRWVTLVVIVNRHDPQYEAGLALATQVMRMGASVTNQRVIKEAQEFEQQIMRMIGRTRRHYLNRPPGDESGP</sequence>
<proteinExistence type="predicted"/>
<gene>
    <name evidence="1" type="ORF">Psuf_035240</name>
</gene>
<organism evidence="1 2">
    <name type="scientific">Phytohabitans suffuscus</name>
    <dbReference type="NCBI Taxonomy" id="624315"/>
    <lineage>
        <taxon>Bacteria</taxon>
        <taxon>Bacillati</taxon>
        <taxon>Actinomycetota</taxon>
        <taxon>Actinomycetes</taxon>
        <taxon>Micromonosporales</taxon>
        <taxon>Micromonosporaceae</taxon>
    </lineage>
</organism>
<dbReference type="Proteomes" id="UP000503011">
    <property type="component" value="Chromosome"/>
</dbReference>
<evidence type="ECO:0008006" key="3">
    <source>
        <dbReference type="Google" id="ProtNLM"/>
    </source>
</evidence>
<evidence type="ECO:0000313" key="2">
    <source>
        <dbReference type="Proteomes" id="UP000503011"/>
    </source>
</evidence>
<protein>
    <recommendedName>
        <fullName evidence="3">TIR domain-containing protein</fullName>
    </recommendedName>
</protein>
<reference evidence="1 2" key="2">
    <citation type="submission" date="2020-03" db="EMBL/GenBank/DDBJ databases">
        <authorList>
            <person name="Ichikawa N."/>
            <person name="Kimura A."/>
            <person name="Kitahashi Y."/>
            <person name="Uohara A."/>
        </authorList>
    </citation>
    <scope>NUCLEOTIDE SEQUENCE [LARGE SCALE GENOMIC DNA]</scope>
    <source>
        <strain evidence="1 2">NBRC 105367</strain>
    </source>
</reference>
<reference evidence="1 2" key="1">
    <citation type="submission" date="2020-03" db="EMBL/GenBank/DDBJ databases">
        <title>Whole genome shotgun sequence of Phytohabitans suffuscus NBRC 105367.</title>
        <authorList>
            <person name="Komaki H."/>
            <person name="Tamura T."/>
        </authorList>
    </citation>
    <scope>NUCLEOTIDE SEQUENCE [LARGE SCALE GENOMIC DNA]</scope>
    <source>
        <strain evidence="1 2">NBRC 105367</strain>
    </source>
</reference>
<accession>A0A6F8YJT1</accession>
<dbReference type="AlphaFoldDB" id="A0A6F8YJT1"/>
<evidence type="ECO:0000313" key="1">
    <source>
        <dbReference type="EMBL" id="BCB86211.1"/>
    </source>
</evidence>